<reference evidence="11 12" key="1">
    <citation type="submission" date="2021-02" db="EMBL/GenBank/DDBJ databases">
        <title>The genome of Marinomonas foliarum JZW.</title>
        <authorList>
            <person name="Sun M."/>
        </authorList>
    </citation>
    <scope>NUCLEOTIDE SEQUENCE [LARGE SCALE GENOMIC DNA]</scope>
    <source>
        <strain evidence="11 12">JZW</strain>
    </source>
</reference>
<evidence type="ECO:0000256" key="1">
    <source>
        <dbReference type="ARBA" id="ARBA00004202"/>
    </source>
</evidence>
<evidence type="ECO:0000256" key="5">
    <source>
        <dbReference type="ARBA" id="ARBA00022741"/>
    </source>
</evidence>
<evidence type="ECO:0000259" key="10">
    <source>
        <dbReference type="PROSITE" id="PS50893"/>
    </source>
</evidence>
<keyword evidence="7" id="KW-0408">Iron</keyword>
<dbReference type="InterPro" id="IPR027417">
    <property type="entry name" value="P-loop_NTPase"/>
</dbReference>
<dbReference type="PANTHER" id="PTHR42771">
    <property type="entry name" value="IRON(3+)-HYDROXAMATE IMPORT ATP-BINDING PROTEIN FHUC"/>
    <property type="match status" value="1"/>
</dbReference>
<dbReference type="Pfam" id="PF00005">
    <property type="entry name" value="ABC_tran"/>
    <property type="match status" value="1"/>
</dbReference>
<dbReference type="SMART" id="SM00382">
    <property type="entry name" value="AAA"/>
    <property type="match status" value="1"/>
</dbReference>
<keyword evidence="9" id="KW-0472">Membrane</keyword>
<evidence type="ECO:0000313" key="12">
    <source>
        <dbReference type="Proteomes" id="UP000644167"/>
    </source>
</evidence>
<evidence type="ECO:0000256" key="7">
    <source>
        <dbReference type="ARBA" id="ARBA00023004"/>
    </source>
</evidence>
<keyword evidence="8" id="KW-0406">Ion transport</keyword>
<evidence type="ECO:0000256" key="3">
    <source>
        <dbReference type="ARBA" id="ARBA00022475"/>
    </source>
</evidence>
<accession>A0ABX7ISG6</accession>
<dbReference type="PANTHER" id="PTHR42771:SF12">
    <property type="entry name" value="FE(3+) DICITRATE TRANSPORT ATP-BINDING PROTEIN FECE-RELATED"/>
    <property type="match status" value="1"/>
</dbReference>
<dbReference type="EMBL" id="CP070273">
    <property type="protein sequence ID" value="QRV24518.1"/>
    <property type="molecule type" value="Genomic_DNA"/>
</dbReference>
<keyword evidence="6 11" id="KW-0067">ATP-binding</keyword>
<keyword evidence="5" id="KW-0547">Nucleotide-binding</keyword>
<dbReference type="InterPro" id="IPR017871">
    <property type="entry name" value="ABC_transporter-like_CS"/>
</dbReference>
<dbReference type="Proteomes" id="UP000644167">
    <property type="component" value="Chromosome"/>
</dbReference>
<keyword evidence="4" id="KW-0410">Iron transport</keyword>
<dbReference type="PROSITE" id="PS50893">
    <property type="entry name" value="ABC_TRANSPORTER_2"/>
    <property type="match status" value="1"/>
</dbReference>
<sequence>MKATVTEIHQNKLNDDTSQTLPKLSLSTHSVALGYDQTIITDNLSIDIPEGKFSIIVGPNGCGKSTLLRALSRLLPPKSGQVRLNSQDIHDLPTREVAKILGLLPQSAIAPDGIKVVDLVARGRFPHQKWFQPWREQDQIAVESAMKATGIMEFAQHHVDQLSGGQKQRVWVAMALAQETPLLLLDEPTTYLDIAHQIELMDLFQDLNRLQGHTMVAVLHDLNHACRYADNLIAMKEGKIITSGAPKDVVTEALIEDVFGLPCMILEDPVSGTPLIIPKGRQVSLSDKL</sequence>
<dbReference type="InterPro" id="IPR003593">
    <property type="entry name" value="AAA+_ATPase"/>
</dbReference>
<evidence type="ECO:0000256" key="8">
    <source>
        <dbReference type="ARBA" id="ARBA00023065"/>
    </source>
</evidence>
<organism evidence="11 12">
    <name type="scientific">Marinomonas foliarum</name>
    <dbReference type="NCBI Taxonomy" id="491950"/>
    <lineage>
        <taxon>Bacteria</taxon>
        <taxon>Pseudomonadati</taxon>
        <taxon>Pseudomonadota</taxon>
        <taxon>Gammaproteobacteria</taxon>
        <taxon>Oceanospirillales</taxon>
        <taxon>Oceanospirillaceae</taxon>
        <taxon>Marinomonas</taxon>
    </lineage>
</organism>
<keyword evidence="3" id="KW-1003">Cell membrane</keyword>
<dbReference type="CDD" id="cd03214">
    <property type="entry name" value="ABC_Iron-Siderophores_B12_Hemin"/>
    <property type="match status" value="1"/>
</dbReference>
<keyword evidence="2" id="KW-0813">Transport</keyword>
<comment type="subcellular location">
    <subcellularLocation>
        <location evidence="1">Cell membrane</location>
        <topology evidence="1">Peripheral membrane protein</topology>
    </subcellularLocation>
</comment>
<dbReference type="Gene3D" id="3.40.50.300">
    <property type="entry name" value="P-loop containing nucleotide triphosphate hydrolases"/>
    <property type="match status" value="1"/>
</dbReference>
<dbReference type="PROSITE" id="PS00211">
    <property type="entry name" value="ABC_TRANSPORTER_1"/>
    <property type="match status" value="1"/>
</dbReference>
<dbReference type="InterPro" id="IPR003439">
    <property type="entry name" value="ABC_transporter-like_ATP-bd"/>
</dbReference>
<feature type="domain" description="ABC transporter" evidence="10">
    <location>
        <begin position="26"/>
        <end position="262"/>
    </location>
</feature>
<evidence type="ECO:0000256" key="6">
    <source>
        <dbReference type="ARBA" id="ARBA00022840"/>
    </source>
</evidence>
<evidence type="ECO:0000256" key="4">
    <source>
        <dbReference type="ARBA" id="ARBA00022496"/>
    </source>
</evidence>
<protein>
    <submittedName>
        <fullName evidence="11">ABC transporter ATP-binding protein</fullName>
    </submittedName>
</protein>
<evidence type="ECO:0000256" key="2">
    <source>
        <dbReference type="ARBA" id="ARBA00022448"/>
    </source>
</evidence>
<keyword evidence="12" id="KW-1185">Reference proteome</keyword>
<gene>
    <name evidence="11" type="ORF">JSY38_03000</name>
</gene>
<dbReference type="GO" id="GO:0005524">
    <property type="term" value="F:ATP binding"/>
    <property type="evidence" value="ECO:0007669"/>
    <property type="project" value="UniProtKB-KW"/>
</dbReference>
<proteinExistence type="predicted"/>
<evidence type="ECO:0000313" key="11">
    <source>
        <dbReference type="EMBL" id="QRV24518.1"/>
    </source>
</evidence>
<evidence type="ECO:0000256" key="9">
    <source>
        <dbReference type="ARBA" id="ARBA00023136"/>
    </source>
</evidence>
<name>A0ABX7ISG6_9GAMM</name>
<dbReference type="InterPro" id="IPR051535">
    <property type="entry name" value="Siderophore_ABC-ATPase"/>
</dbReference>
<dbReference type="SUPFAM" id="SSF52540">
    <property type="entry name" value="P-loop containing nucleoside triphosphate hydrolases"/>
    <property type="match status" value="1"/>
</dbReference>
<dbReference type="RefSeq" id="WP_205115193.1">
    <property type="nucleotide sequence ID" value="NZ_CP070273.1"/>
</dbReference>